<keyword evidence="3" id="KW-1185">Reference proteome</keyword>
<name>A0AAD1C0X5_METFU</name>
<evidence type="ECO:0000256" key="1">
    <source>
        <dbReference type="SAM" id="MobiDB-lite"/>
    </source>
</evidence>
<feature type="region of interest" description="Disordered" evidence="1">
    <location>
        <begin position="23"/>
        <end position="51"/>
    </location>
</feature>
<dbReference type="KEGG" id="pfuw:KF707C_18810"/>
<evidence type="ECO:0000313" key="2">
    <source>
        <dbReference type="EMBL" id="BAU73569.1"/>
    </source>
</evidence>
<dbReference type="EMBL" id="AP014862">
    <property type="protein sequence ID" value="BAU73569.1"/>
    <property type="molecule type" value="Genomic_DNA"/>
</dbReference>
<reference evidence="2 3" key="2">
    <citation type="journal article" date="2017" name="Int. J. Syst. Evol. Microbiol.">
        <title>Pseudomonas furukawaii sp. nov., a polychlorinated biphenyl-degrading bacterium isolated from biphenyl-contaminated soil in Japan.</title>
        <authorList>
            <person name="Kimura N."/>
            <person name="Watanabe T."/>
            <person name="Suenaga H."/>
            <person name="Fujihara H."/>
            <person name="Futagami T."/>
            <person name="Goto M."/>
            <person name="Hanada S."/>
            <person name="Hirose J."/>
        </authorList>
    </citation>
    <scope>NUCLEOTIDE SEQUENCE [LARGE SCALE GENOMIC DNA]</scope>
    <source>
        <strain evidence="3">DSM 10086 / NBRC 110670 / KF707</strain>
    </source>
</reference>
<reference evidence="3" key="1">
    <citation type="submission" date="2015-05" db="EMBL/GenBank/DDBJ databases">
        <title>Draft genome sequencing of a biphenyl-degrading bacterium, Pseudomonas balearica KF707 (=NBRC110670).</title>
        <authorList>
            <person name="Kimura N."/>
            <person name="Hirose J."/>
            <person name="Watanabe T."/>
            <person name="Suenaga H."/>
            <person name="Fujihara H."/>
            <person name="Noguchi M."/>
            <person name="Hashimoto M."/>
            <person name="Shimodaira J."/>
            <person name="Tsuchikane K."/>
            <person name="Hosoyama A."/>
            <person name="Yamazoe A."/>
            <person name="Fujita N."/>
            <person name="Furukawa K."/>
        </authorList>
    </citation>
    <scope>NUCLEOTIDE SEQUENCE [LARGE SCALE GENOMIC DNA]</scope>
    <source>
        <strain evidence="3">DSM 10086 / NBRC 110670 / KF707</strain>
    </source>
</reference>
<proteinExistence type="predicted"/>
<organism evidence="2 3">
    <name type="scientific">Metapseudomonas furukawaii</name>
    <name type="common">Pseudomonas furukawaii</name>
    <dbReference type="NCBI Taxonomy" id="1149133"/>
    <lineage>
        <taxon>Bacteria</taxon>
        <taxon>Pseudomonadati</taxon>
        <taxon>Pseudomonadota</taxon>
        <taxon>Gammaproteobacteria</taxon>
        <taxon>Pseudomonadales</taxon>
        <taxon>Pseudomonadaceae</taxon>
        <taxon>Metapseudomonas</taxon>
    </lineage>
</organism>
<accession>A0AAD1C0X5</accession>
<dbReference type="AlphaFoldDB" id="A0AAD1C0X5"/>
<sequence>MQQQGVHGGVLLGAHYSGATRVFTQHPEQISTAGLPKASEPSPGAGSRFRWRAPPIGTNFLSSVRAAGPCRLGPKEISDAFTG</sequence>
<dbReference type="Proteomes" id="UP000218554">
    <property type="component" value="Chromosome"/>
</dbReference>
<gene>
    <name evidence="2" type="ORF">KF707C_18810</name>
</gene>
<evidence type="ECO:0000313" key="3">
    <source>
        <dbReference type="Proteomes" id="UP000218554"/>
    </source>
</evidence>
<protein>
    <submittedName>
        <fullName evidence="2">Uncharacterized protein</fullName>
    </submittedName>
</protein>
<feature type="compositionally biased region" description="Polar residues" evidence="1">
    <location>
        <begin position="23"/>
        <end position="32"/>
    </location>
</feature>